<reference evidence="4 7" key="1">
    <citation type="journal article" date="2015" name="Parasit. Vectors">
        <title>Draft genome of the scabies mite.</title>
        <authorList>
            <person name="Rider S.D.Jr."/>
            <person name="Morgan M.S."/>
            <person name="Arlian L.G."/>
        </authorList>
    </citation>
    <scope>NUCLEOTIDE SEQUENCE [LARGE SCALE GENOMIC DNA]</scope>
    <source>
        <strain evidence="4">Arlian Lab</strain>
    </source>
</reference>
<dbReference type="Proteomes" id="UP000616769">
    <property type="component" value="Unassembled WGS sequence"/>
</dbReference>
<dbReference type="Pfam" id="PF00379">
    <property type="entry name" value="Chitin_bind_4"/>
    <property type="match status" value="1"/>
</dbReference>
<dbReference type="InterPro" id="IPR050468">
    <property type="entry name" value="Cuticle_Struct_Prot"/>
</dbReference>
<evidence type="ECO:0000313" key="4">
    <source>
        <dbReference type="EMBL" id="KPM08973.1"/>
    </source>
</evidence>
<sequence>MFPSMMLILFGWTWYPCEARFLFTNPFIQNYEIPVQQQKSAINFYTIDAKSDPGTVFDPTVIHIQPLSTPLVYNNHQPFIQTLEQSNQAVTNGFSFFKQPDELGAYHWGYKWLDEQGNQMFREESSDGRGTVTGRYSFRDSNGIIRIVEYVADENGFRTRIRTNEPGMVSMNSANAEIIKFEDENNIPS</sequence>
<evidence type="ECO:0000313" key="7">
    <source>
        <dbReference type="Proteomes" id="UP000616769"/>
    </source>
</evidence>
<feature type="chain" id="PRO_5010784509" evidence="2">
    <location>
        <begin position="20"/>
        <end position="189"/>
    </location>
</feature>
<dbReference type="VEuPathDB" id="VectorBase:SSCA003834"/>
<dbReference type="OrthoDB" id="6515020at2759"/>
<gene>
    <name evidence="3" type="primary">SSS_951g</name>
    <name evidence="4" type="ORF">QR98_0075000</name>
    <name evidence="3" type="ORF">SSS_951</name>
</gene>
<dbReference type="InterPro" id="IPR000618">
    <property type="entry name" value="Insect_cuticle"/>
</dbReference>
<dbReference type="AlphaFoldDB" id="A0A132ADG7"/>
<keyword evidence="2" id="KW-0732">Signal</keyword>
<reference evidence="5" key="4">
    <citation type="submission" date="2022-06" db="UniProtKB">
        <authorList>
            <consortium name="EnsemblMetazoa"/>
        </authorList>
    </citation>
    <scope>IDENTIFICATION</scope>
</reference>
<dbReference type="GO" id="GO:0062129">
    <property type="term" value="C:chitin-based extracellular matrix"/>
    <property type="evidence" value="ECO:0007669"/>
    <property type="project" value="TreeGrafter"/>
</dbReference>
<evidence type="ECO:0000313" key="3">
    <source>
        <dbReference type="EMBL" id="KAF7492624.1"/>
    </source>
</evidence>
<name>A0A132ADG7_SARSC</name>
<keyword evidence="6" id="KW-1185">Reference proteome</keyword>
<evidence type="ECO:0000313" key="6">
    <source>
        <dbReference type="Proteomes" id="UP000070412"/>
    </source>
</evidence>
<dbReference type="GO" id="GO:0008010">
    <property type="term" value="F:structural constituent of chitin-based larval cuticle"/>
    <property type="evidence" value="ECO:0007669"/>
    <property type="project" value="TreeGrafter"/>
</dbReference>
<accession>A0A132ADG7</accession>
<dbReference type="Proteomes" id="UP000070412">
    <property type="component" value="Unassembled WGS sequence"/>
</dbReference>
<protein>
    <submittedName>
        <fullName evidence="3">Cuticle protein 16.8</fullName>
    </submittedName>
    <submittedName>
        <fullName evidence="4">Cuticle protein 57A-like protein 2</fullName>
    </submittedName>
</protein>
<dbReference type="EMBL" id="JXLN01012950">
    <property type="protein sequence ID" value="KPM08973.1"/>
    <property type="molecule type" value="Genomic_DNA"/>
</dbReference>
<proteinExistence type="predicted"/>
<dbReference type="EnsemblMetazoa" id="SSS_951s_mrna">
    <property type="protein sequence ID" value="KAF7492624.1"/>
    <property type="gene ID" value="SSS_951"/>
</dbReference>
<dbReference type="EMBL" id="WVUK01000056">
    <property type="protein sequence ID" value="KAF7492624.1"/>
    <property type="molecule type" value="Genomic_DNA"/>
</dbReference>
<reference evidence="6" key="2">
    <citation type="journal article" date="2020" name="PLoS Negl. Trop. Dis.">
        <title>High-quality nuclear genome for Sarcoptes scabiei-A critical resource for a neglected parasite.</title>
        <authorList>
            <person name="Korhonen P.K."/>
            <person name="Gasser R.B."/>
            <person name="Ma G."/>
            <person name="Wang T."/>
            <person name="Stroehlein A.J."/>
            <person name="Young N.D."/>
            <person name="Ang C.S."/>
            <person name="Fernando D.D."/>
            <person name="Lu H.C."/>
            <person name="Taylor S."/>
            <person name="Reynolds S.L."/>
            <person name="Mofiz E."/>
            <person name="Najaraj S.H."/>
            <person name="Gowda H."/>
            <person name="Madugundu A."/>
            <person name="Renuse S."/>
            <person name="Holt D."/>
            <person name="Pandey A."/>
            <person name="Papenfuss A.T."/>
            <person name="Fischer K."/>
        </authorList>
    </citation>
    <scope>NUCLEOTIDE SEQUENCE [LARGE SCALE GENOMIC DNA]</scope>
</reference>
<evidence type="ECO:0000256" key="1">
    <source>
        <dbReference type="PROSITE-ProRule" id="PRU00497"/>
    </source>
</evidence>
<evidence type="ECO:0000313" key="5">
    <source>
        <dbReference type="EnsemblMetazoa" id="KAF7492624.1"/>
    </source>
</evidence>
<dbReference type="PANTHER" id="PTHR10380">
    <property type="entry name" value="CUTICLE PROTEIN"/>
    <property type="match status" value="1"/>
</dbReference>
<feature type="signal peptide" evidence="2">
    <location>
        <begin position="1"/>
        <end position="19"/>
    </location>
</feature>
<keyword evidence="1" id="KW-0193">Cuticle</keyword>
<evidence type="ECO:0000256" key="2">
    <source>
        <dbReference type="SAM" id="SignalP"/>
    </source>
</evidence>
<dbReference type="PROSITE" id="PS51155">
    <property type="entry name" value="CHIT_BIND_RR_2"/>
    <property type="match status" value="1"/>
</dbReference>
<organism evidence="4 7">
    <name type="scientific">Sarcoptes scabiei</name>
    <name type="common">Itch mite</name>
    <name type="synonym">Acarus scabiei</name>
    <dbReference type="NCBI Taxonomy" id="52283"/>
    <lineage>
        <taxon>Eukaryota</taxon>
        <taxon>Metazoa</taxon>
        <taxon>Ecdysozoa</taxon>
        <taxon>Arthropoda</taxon>
        <taxon>Chelicerata</taxon>
        <taxon>Arachnida</taxon>
        <taxon>Acari</taxon>
        <taxon>Acariformes</taxon>
        <taxon>Sarcoptiformes</taxon>
        <taxon>Astigmata</taxon>
        <taxon>Psoroptidia</taxon>
        <taxon>Sarcoptoidea</taxon>
        <taxon>Sarcoptidae</taxon>
        <taxon>Sarcoptinae</taxon>
        <taxon>Sarcoptes</taxon>
    </lineage>
</organism>
<reference evidence="3" key="3">
    <citation type="submission" date="2020-01" db="EMBL/GenBank/DDBJ databases">
        <authorList>
            <person name="Korhonen P.K.K."/>
            <person name="Guangxu M.G."/>
            <person name="Wang T.W."/>
            <person name="Stroehlein A.J.S."/>
            <person name="Young N.D."/>
            <person name="Ang C.-S.A."/>
            <person name="Fernando D.W.F."/>
            <person name="Lu H.L."/>
            <person name="Taylor S.T."/>
            <person name="Ehtesham M.E.M."/>
            <person name="Najaraj S.H.N."/>
            <person name="Harsha G.H.G."/>
            <person name="Madugundu A.M."/>
            <person name="Renuse S.R."/>
            <person name="Holt D.H."/>
            <person name="Pandey A.P."/>
            <person name="Papenfuss A.P."/>
            <person name="Gasser R.B.G."/>
            <person name="Fischer K.F."/>
        </authorList>
    </citation>
    <scope>NUCLEOTIDE SEQUENCE</scope>
    <source>
        <strain evidence="3">SSS_KF_BRIS2020</strain>
    </source>
</reference>